<organism evidence="1 2">
    <name type="scientific">Candidatus Nitrosotenuis cloacae</name>
    <dbReference type="NCBI Taxonomy" id="1603555"/>
    <lineage>
        <taxon>Archaea</taxon>
        <taxon>Nitrososphaerota</taxon>
        <taxon>Candidatus Nitrosotenuis</taxon>
    </lineage>
</organism>
<evidence type="ECO:0000313" key="2">
    <source>
        <dbReference type="Proteomes" id="UP000266745"/>
    </source>
</evidence>
<dbReference type="Proteomes" id="UP000266745">
    <property type="component" value="Chromosome"/>
</dbReference>
<evidence type="ECO:0000313" key="1">
    <source>
        <dbReference type="EMBL" id="AJZ76526.1"/>
    </source>
</evidence>
<gene>
    <name evidence="1" type="ORF">SU86_000440</name>
</gene>
<protein>
    <submittedName>
        <fullName evidence="1">Uncharacterized protein</fullName>
    </submittedName>
</protein>
<dbReference type="RefSeq" id="WP_048189132.1">
    <property type="nucleotide sequence ID" value="NZ_CP011097.1"/>
</dbReference>
<sequence length="94" mass="10533">MDATDSQIKKALVAFAIEKTLLGLGEPVYHKVTKTLKDDYDCYLPDCYEHPEYLKRILADLYGNAHLTIINSIKTDLAEFSTQGPVQKFVLALG</sequence>
<dbReference type="GeneID" id="24874844"/>
<accession>A0A3G1B4D2</accession>
<proteinExistence type="predicted"/>
<dbReference type="AlphaFoldDB" id="A0A3G1B4D2"/>
<dbReference type="STRING" id="1603555.SU86_000440"/>
<dbReference type="EMBL" id="CP011097">
    <property type="protein sequence ID" value="AJZ76526.1"/>
    <property type="molecule type" value="Genomic_DNA"/>
</dbReference>
<name>A0A3G1B4D2_9ARCH</name>
<keyword evidence="2" id="KW-1185">Reference proteome</keyword>
<reference evidence="1 2" key="1">
    <citation type="journal article" date="2016" name="Sci. Rep.">
        <title>A novel ammonia-oxidizing archaeon from wastewater treatment plant: Its enrichment, physiological and genomic characteristics.</title>
        <authorList>
            <person name="Li Y."/>
            <person name="Ding K."/>
            <person name="Wen X."/>
            <person name="Zhang B."/>
            <person name="Shen B."/>
            <person name="Yang Y."/>
        </authorList>
    </citation>
    <scope>NUCLEOTIDE SEQUENCE [LARGE SCALE GENOMIC DNA]</scope>
    <source>
        <strain evidence="1 2">SAT1</strain>
    </source>
</reference>
<dbReference type="KEGG" id="tah:SU86_000440"/>
<dbReference type="OrthoDB" id="7601at2157"/>